<dbReference type="PROSITE" id="PS51077">
    <property type="entry name" value="HTH_ICLR"/>
    <property type="match status" value="1"/>
</dbReference>
<dbReference type="AlphaFoldDB" id="D4YLM2"/>
<dbReference type="InterPro" id="IPR005471">
    <property type="entry name" value="Tscrpt_reg_IclR_N"/>
</dbReference>
<dbReference type="InterPro" id="IPR036388">
    <property type="entry name" value="WH-like_DNA-bd_sf"/>
</dbReference>
<gene>
    <name evidence="6" type="ORF">HMPREF0183_0832</name>
</gene>
<dbReference type="RefSeq" id="WP_005883049.1">
    <property type="nucleotide sequence ID" value="NZ_ADNU01000022.1"/>
</dbReference>
<evidence type="ECO:0000256" key="1">
    <source>
        <dbReference type="ARBA" id="ARBA00023015"/>
    </source>
</evidence>
<keyword evidence="1" id="KW-0805">Transcription regulation</keyword>
<dbReference type="Gene3D" id="1.10.10.10">
    <property type="entry name" value="Winged helix-like DNA-binding domain superfamily/Winged helix DNA-binding domain"/>
    <property type="match status" value="1"/>
</dbReference>
<dbReference type="CDD" id="cd00090">
    <property type="entry name" value="HTH_ARSR"/>
    <property type="match status" value="1"/>
</dbReference>
<dbReference type="Pfam" id="PF01614">
    <property type="entry name" value="IclR_C"/>
    <property type="match status" value="1"/>
</dbReference>
<evidence type="ECO:0000259" key="5">
    <source>
        <dbReference type="PROSITE" id="PS51078"/>
    </source>
</evidence>
<dbReference type="eggNOG" id="COG1414">
    <property type="taxonomic scope" value="Bacteria"/>
</dbReference>
<dbReference type="GO" id="GO:0045892">
    <property type="term" value="P:negative regulation of DNA-templated transcription"/>
    <property type="evidence" value="ECO:0007669"/>
    <property type="project" value="TreeGrafter"/>
</dbReference>
<dbReference type="Proteomes" id="UP000005714">
    <property type="component" value="Unassembled WGS sequence"/>
</dbReference>
<dbReference type="EMBL" id="ADNU01000022">
    <property type="protein sequence ID" value="EFG47939.1"/>
    <property type="molecule type" value="Genomic_DNA"/>
</dbReference>
<dbReference type="PANTHER" id="PTHR30136">
    <property type="entry name" value="HELIX-TURN-HELIX TRANSCRIPTIONAL REGULATOR, ICLR FAMILY"/>
    <property type="match status" value="1"/>
</dbReference>
<dbReference type="InterPro" id="IPR029016">
    <property type="entry name" value="GAF-like_dom_sf"/>
</dbReference>
<dbReference type="InterPro" id="IPR036390">
    <property type="entry name" value="WH_DNA-bd_sf"/>
</dbReference>
<dbReference type="Gene3D" id="3.30.450.40">
    <property type="match status" value="1"/>
</dbReference>
<dbReference type="PROSITE" id="PS51078">
    <property type="entry name" value="ICLR_ED"/>
    <property type="match status" value="1"/>
</dbReference>
<proteinExistence type="predicted"/>
<dbReference type="InterPro" id="IPR014757">
    <property type="entry name" value="Tscrpt_reg_IclR_C"/>
</dbReference>
<sequence length="255" mass="26924">MSQVPALRRAVAILRHLAASNRPISAGAIARSGNVPRSSAYEILNVLEELGLVTKVDAGYLLGPGVAELGSAYLRINPLQRVAQKDVRALAERARGVAQLAVIRGWETVYVLKEQSVHSMAVITAAGVHMPAYLTATGRAIMATMEKRDVLAALSREVAFVNRTGKGPRSVHDLMGELTRVRTQGYAIETGEVTPGVWTVAAPVYDAAGRAVAAVGLTLPDSDYSQNRVSEAATMCTRAAANVTQLIGGGLKALN</sequence>
<feature type="domain" description="IclR-ED" evidence="5">
    <location>
        <begin position="65"/>
        <end position="249"/>
    </location>
</feature>
<dbReference type="SUPFAM" id="SSF46785">
    <property type="entry name" value="Winged helix' DNA-binding domain"/>
    <property type="match status" value="1"/>
</dbReference>
<feature type="domain" description="HTH iclR-type" evidence="4">
    <location>
        <begin position="4"/>
        <end position="64"/>
    </location>
</feature>
<organism evidence="6 7">
    <name type="scientific">Brevibacterium mcbrellneri ATCC 49030</name>
    <dbReference type="NCBI Taxonomy" id="585530"/>
    <lineage>
        <taxon>Bacteria</taxon>
        <taxon>Bacillati</taxon>
        <taxon>Actinomycetota</taxon>
        <taxon>Actinomycetes</taxon>
        <taxon>Micrococcales</taxon>
        <taxon>Brevibacteriaceae</taxon>
        <taxon>Brevibacterium</taxon>
    </lineage>
</organism>
<dbReference type="SUPFAM" id="SSF55781">
    <property type="entry name" value="GAF domain-like"/>
    <property type="match status" value="1"/>
</dbReference>
<reference evidence="6 7" key="1">
    <citation type="submission" date="2010-04" db="EMBL/GenBank/DDBJ databases">
        <authorList>
            <person name="Qin X."/>
            <person name="Bachman B."/>
            <person name="Battles P."/>
            <person name="Bell A."/>
            <person name="Bess C."/>
            <person name="Bickham C."/>
            <person name="Chaboub L."/>
            <person name="Chen D."/>
            <person name="Coyle M."/>
            <person name="Deiros D.R."/>
            <person name="Dinh H."/>
            <person name="Forbes L."/>
            <person name="Fowler G."/>
            <person name="Francisco L."/>
            <person name="Fu Q."/>
            <person name="Gubbala S."/>
            <person name="Hale W."/>
            <person name="Han Y."/>
            <person name="Hemphill L."/>
            <person name="Highlander S.K."/>
            <person name="Hirani K."/>
            <person name="Hogues M."/>
            <person name="Jackson L."/>
            <person name="Jakkamsetti A."/>
            <person name="Javaid M."/>
            <person name="Jiang H."/>
            <person name="Korchina V."/>
            <person name="Kovar C."/>
            <person name="Lara F."/>
            <person name="Lee S."/>
            <person name="Mata R."/>
            <person name="Mathew T."/>
            <person name="Moen C."/>
            <person name="Morales K."/>
            <person name="Munidasa M."/>
            <person name="Nazareth L."/>
            <person name="Ngo R."/>
            <person name="Nguyen L."/>
            <person name="Okwuonu G."/>
            <person name="Ongeri F."/>
            <person name="Patil S."/>
            <person name="Petrosino J."/>
            <person name="Pham C."/>
            <person name="Pham P."/>
            <person name="Pu L.-L."/>
            <person name="Puazo M."/>
            <person name="Raj R."/>
            <person name="Reid J."/>
            <person name="Rouhana J."/>
            <person name="Saada N."/>
            <person name="Shang Y."/>
            <person name="Simmons D."/>
            <person name="Thornton R."/>
            <person name="Warren J."/>
            <person name="Weissenberger G."/>
            <person name="Zhang J."/>
            <person name="Zhang L."/>
            <person name="Zhou C."/>
            <person name="Zhu D."/>
            <person name="Muzny D."/>
            <person name="Worley K."/>
            <person name="Gibbs R."/>
        </authorList>
    </citation>
    <scope>NUCLEOTIDE SEQUENCE [LARGE SCALE GENOMIC DNA]</scope>
    <source>
        <strain evidence="6 7">ATCC 49030</strain>
    </source>
</reference>
<comment type="caution">
    <text evidence="6">The sequence shown here is derived from an EMBL/GenBank/DDBJ whole genome shotgun (WGS) entry which is preliminary data.</text>
</comment>
<evidence type="ECO:0000259" key="4">
    <source>
        <dbReference type="PROSITE" id="PS51077"/>
    </source>
</evidence>
<dbReference type="STRING" id="585530.HMPREF0183_0832"/>
<dbReference type="InterPro" id="IPR011991">
    <property type="entry name" value="ArsR-like_HTH"/>
</dbReference>
<dbReference type="InterPro" id="IPR050707">
    <property type="entry name" value="HTH_MetabolicPath_Reg"/>
</dbReference>
<evidence type="ECO:0000313" key="6">
    <source>
        <dbReference type="EMBL" id="EFG47939.1"/>
    </source>
</evidence>
<dbReference type="GO" id="GO:0003700">
    <property type="term" value="F:DNA-binding transcription factor activity"/>
    <property type="evidence" value="ECO:0007669"/>
    <property type="project" value="TreeGrafter"/>
</dbReference>
<keyword evidence="7" id="KW-1185">Reference proteome</keyword>
<dbReference type="SMART" id="SM00346">
    <property type="entry name" value="HTH_ICLR"/>
    <property type="match status" value="1"/>
</dbReference>
<dbReference type="GO" id="GO:0003677">
    <property type="term" value="F:DNA binding"/>
    <property type="evidence" value="ECO:0007669"/>
    <property type="project" value="UniProtKB-KW"/>
</dbReference>
<accession>D4YLM2</accession>
<protein>
    <submittedName>
        <fullName evidence="6">IclR helix-turn-helix domain protein</fullName>
    </submittedName>
</protein>
<dbReference type="Pfam" id="PF09339">
    <property type="entry name" value="HTH_IclR"/>
    <property type="match status" value="1"/>
</dbReference>
<name>D4YLM2_9MICO</name>
<dbReference type="OrthoDB" id="3734039at2"/>
<evidence type="ECO:0000313" key="7">
    <source>
        <dbReference type="Proteomes" id="UP000005714"/>
    </source>
</evidence>
<evidence type="ECO:0000256" key="3">
    <source>
        <dbReference type="ARBA" id="ARBA00023163"/>
    </source>
</evidence>
<evidence type="ECO:0000256" key="2">
    <source>
        <dbReference type="ARBA" id="ARBA00023125"/>
    </source>
</evidence>
<keyword evidence="2" id="KW-0238">DNA-binding</keyword>
<dbReference type="PANTHER" id="PTHR30136:SF24">
    <property type="entry name" value="HTH-TYPE TRANSCRIPTIONAL REPRESSOR ALLR"/>
    <property type="match status" value="1"/>
</dbReference>
<keyword evidence="3" id="KW-0804">Transcription</keyword>